<feature type="region of interest" description="Disordered" evidence="1">
    <location>
        <begin position="208"/>
        <end position="243"/>
    </location>
</feature>
<sequence>MARPRQNELDLGFDPLPKPKPGLTLSPAAGTATLSPAQVEFNKRLKSLEKARTSHAKERDRLDKQLHLCRTELMPLVEKMNRISFRLVIVAESFSQSIKLTKRRKKWLGDLISRKAAECLADPVDLAEAELDELEALIETLGVSEFDKQQQAWEREEFGMLSGIIEEMARNAGVEIDLSSLDLNGDPAEFERQLEERFKAAGEDFQKKLESGELPPPPGQPKRKRKPTKAALERERRQQEIEQAKKRDIKTLYKQLAKVLHPDLEADPTLKAHKESWMKRLTSAHSGGDLREMLEIEMEWLGEEAGNLAKATDEKLRIYAMVLKEQAAETREHTRQLPYEPEYEILERFAGPFGDRIDPKREKLELIDETQRLQEMIDILEAGGAAARKMIHEWADHHARSRTGR</sequence>
<evidence type="ECO:0000313" key="3">
    <source>
        <dbReference type="Proteomes" id="UP001476282"/>
    </source>
</evidence>
<gene>
    <name evidence="2" type="ORF">Hsar01_00500</name>
</gene>
<dbReference type="Proteomes" id="UP001476282">
    <property type="component" value="Unassembled WGS sequence"/>
</dbReference>
<evidence type="ECO:0008006" key="4">
    <source>
        <dbReference type="Google" id="ProtNLM"/>
    </source>
</evidence>
<dbReference type="RefSeq" id="WP_353565446.1">
    <property type="nucleotide sequence ID" value="NZ_BAABRI010000002.1"/>
</dbReference>
<dbReference type="Gene3D" id="1.10.287.110">
    <property type="entry name" value="DnaJ domain"/>
    <property type="match status" value="1"/>
</dbReference>
<evidence type="ECO:0000313" key="2">
    <source>
        <dbReference type="EMBL" id="GAA5481293.1"/>
    </source>
</evidence>
<dbReference type="InterPro" id="IPR036869">
    <property type="entry name" value="J_dom_sf"/>
</dbReference>
<feature type="compositionally biased region" description="Basic and acidic residues" evidence="1">
    <location>
        <begin position="231"/>
        <end position="243"/>
    </location>
</feature>
<proteinExistence type="predicted"/>
<evidence type="ECO:0000256" key="1">
    <source>
        <dbReference type="SAM" id="MobiDB-lite"/>
    </source>
</evidence>
<protein>
    <recommendedName>
        <fullName evidence="4">Molecular chaperone DnaJ</fullName>
    </recommendedName>
</protein>
<comment type="caution">
    <text evidence="2">The sequence shown here is derived from an EMBL/GenBank/DDBJ whole genome shotgun (WGS) entry which is preliminary data.</text>
</comment>
<feature type="region of interest" description="Disordered" evidence="1">
    <location>
        <begin position="1"/>
        <end position="31"/>
    </location>
</feature>
<reference evidence="2 3" key="1">
    <citation type="submission" date="2024-02" db="EMBL/GenBank/DDBJ databases">
        <title>Haloferula sargassicola NBRC 104335.</title>
        <authorList>
            <person name="Ichikawa N."/>
            <person name="Katano-Makiyama Y."/>
            <person name="Hidaka K."/>
        </authorList>
    </citation>
    <scope>NUCLEOTIDE SEQUENCE [LARGE SCALE GENOMIC DNA]</scope>
    <source>
        <strain evidence="2 3">NBRC 104335</strain>
    </source>
</reference>
<organism evidence="2 3">
    <name type="scientific">Haloferula sargassicola</name>
    <dbReference type="NCBI Taxonomy" id="490096"/>
    <lineage>
        <taxon>Bacteria</taxon>
        <taxon>Pseudomonadati</taxon>
        <taxon>Verrucomicrobiota</taxon>
        <taxon>Verrucomicrobiia</taxon>
        <taxon>Verrucomicrobiales</taxon>
        <taxon>Verrucomicrobiaceae</taxon>
        <taxon>Haloferula</taxon>
    </lineage>
</organism>
<name>A0ABP9UND5_9BACT</name>
<dbReference type="EMBL" id="BAABRI010000002">
    <property type="protein sequence ID" value="GAA5481293.1"/>
    <property type="molecule type" value="Genomic_DNA"/>
</dbReference>
<accession>A0ABP9UND5</accession>
<keyword evidence="3" id="KW-1185">Reference proteome</keyword>